<evidence type="ECO:0000259" key="8">
    <source>
        <dbReference type="PROSITE" id="PS50145"/>
    </source>
</evidence>
<dbReference type="Pfam" id="PF22486">
    <property type="entry name" value="MATH_2"/>
    <property type="match status" value="1"/>
</dbReference>
<dbReference type="SMART" id="SM00061">
    <property type="entry name" value="MATH"/>
    <property type="match status" value="1"/>
</dbReference>
<keyword evidence="6" id="KW-0175">Coiled coil</keyword>
<evidence type="ECO:0000256" key="4">
    <source>
        <dbReference type="ARBA" id="ARBA00022833"/>
    </source>
</evidence>
<organism evidence="9 10">
    <name type="scientific">Porites lobata</name>
    <dbReference type="NCBI Taxonomy" id="104759"/>
    <lineage>
        <taxon>Eukaryota</taxon>
        <taxon>Metazoa</taxon>
        <taxon>Cnidaria</taxon>
        <taxon>Anthozoa</taxon>
        <taxon>Hexacorallia</taxon>
        <taxon>Scleractinia</taxon>
        <taxon>Fungiina</taxon>
        <taxon>Poritidae</taxon>
        <taxon>Porites</taxon>
    </lineage>
</organism>
<dbReference type="Proteomes" id="UP001159405">
    <property type="component" value="Unassembled WGS sequence"/>
</dbReference>
<protein>
    <recommendedName>
        <fullName evidence="11">TNF receptor-associated factor 6</fullName>
    </recommendedName>
</protein>
<evidence type="ECO:0000256" key="2">
    <source>
        <dbReference type="ARBA" id="ARBA00022737"/>
    </source>
</evidence>
<reference evidence="9 10" key="1">
    <citation type="submission" date="2022-05" db="EMBL/GenBank/DDBJ databases">
        <authorList>
            <consortium name="Genoscope - CEA"/>
            <person name="William W."/>
        </authorList>
    </citation>
    <scope>NUCLEOTIDE SEQUENCE [LARGE SCALE GENOMIC DNA]</scope>
</reference>
<dbReference type="PROSITE" id="PS50144">
    <property type="entry name" value="MATH"/>
    <property type="match status" value="1"/>
</dbReference>
<dbReference type="PANTHER" id="PTHR10131:SF94">
    <property type="entry name" value="TNF RECEPTOR-ASSOCIATED FACTOR 4"/>
    <property type="match status" value="1"/>
</dbReference>
<feature type="domain" description="TRAF-type" evidence="8">
    <location>
        <begin position="3"/>
        <end position="49"/>
    </location>
</feature>
<evidence type="ECO:0000313" key="9">
    <source>
        <dbReference type="EMBL" id="CAH3122549.1"/>
    </source>
</evidence>
<name>A0ABN8NVG0_9CNID</name>
<keyword evidence="4 5" id="KW-0862">Zinc</keyword>
<keyword evidence="1 5" id="KW-0479">Metal-binding</keyword>
<gene>
    <name evidence="9" type="ORF">PLOB_00029438</name>
</gene>
<comment type="caution">
    <text evidence="9">The sequence shown here is derived from an EMBL/GenBank/DDBJ whole genome shotgun (WGS) entry which is preliminary data.</text>
</comment>
<evidence type="ECO:0008006" key="11">
    <source>
        <dbReference type="Google" id="ProtNLM"/>
    </source>
</evidence>
<dbReference type="InterPro" id="IPR008974">
    <property type="entry name" value="TRAF-like"/>
</dbReference>
<dbReference type="SUPFAM" id="SSF49599">
    <property type="entry name" value="TRAF domain-like"/>
    <property type="match status" value="1"/>
</dbReference>
<keyword evidence="3 5" id="KW-0863">Zinc-finger</keyword>
<evidence type="ECO:0000256" key="3">
    <source>
        <dbReference type="ARBA" id="ARBA00022771"/>
    </source>
</evidence>
<feature type="zinc finger region" description="TRAF-type" evidence="5">
    <location>
        <begin position="3"/>
        <end position="49"/>
    </location>
</feature>
<dbReference type="EMBL" id="CALNXK010000037">
    <property type="protein sequence ID" value="CAH3122549.1"/>
    <property type="molecule type" value="Genomic_DNA"/>
</dbReference>
<dbReference type="PANTHER" id="PTHR10131">
    <property type="entry name" value="TNF RECEPTOR ASSOCIATED FACTOR"/>
    <property type="match status" value="1"/>
</dbReference>
<evidence type="ECO:0000256" key="1">
    <source>
        <dbReference type="ARBA" id="ARBA00022723"/>
    </source>
</evidence>
<evidence type="ECO:0000313" key="10">
    <source>
        <dbReference type="Proteomes" id="UP001159405"/>
    </source>
</evidence>
<accession>A0ABN8NVG0</accession>
<feature type="coiled-coil region" evidence="6">
    <location>
        <begin position="50"/>
        <end position="106"/>
    </location>
</feature>
<dbReference type="Gene3D" id="2.60.210.10">
    <property type="entry name" value="Apoptosis, Tumor Necrosis Factor Receptor Associated Protein 2, Chain A"/>
    <property type="match status" value="1"/>
</dbReference>
<evidence type="ECO:0000259" key="7">
    <source>
        <dbReference type="PROSITE" id="PS50144"/>
    </source>
</evidence>
<evidence type="ECO:0000256" key="5">
    <source>
        <dbReference type="PROSITE-ProRule" id="PRU00207"/>
    </source>
</evidence>
<dbReference type="PROSITE" id="PS50145">
    <property type="entry name" value="ZF_TRAF"/>
    <property type="match status" value="1"/>
</dbReference>
<dbReference type="InterPro" id="IPR001293">
    <property type="entry name" value="Znf_TRAF"/>
</dbReference>
<proteinExistence type="predicted"/>
<dbReference type="InterPro" id="IPR002083">
    <property type="entry name" value="MATH/TRAF_dom"/>
</dbReference>
<keyword evidence="10" id="KW-1185">Reference proteome</keyword>
<evidence type="ECO:0000256" key="6">
    <source>
        <dbReference type="SAM" id="Coils"/>
    </source>
</evidence>
<feature type="domain" description="MATH" evidence="7">
    <location>
        <begin position="109"/>
        <end position="255"/>
    </location>
</feature>
<sequence>MYHVKNTCPLTEVPCPYDWMGCIWKVQREVLESHIQCETSHHLHLSCCKLNGTQDEVRKLQTKVRKLVERENIRHNEIEQRVQARQNHLEERVQALQNHFEERNSEENCNSFTWKITSYSEALRKAKSGKEILLTSSTFYSCGYKCKLEFFPNGNAEGENTHLSFFLVIIKGEYDAMLTWPFHKKVTMTLIDQQAKAKDRENIAMSFITTDFSESYWRPVDDETIGVGYRRFVSHEKLQERRYIVHDTIFIQIRITSSGRL</sequence>
<keyword evidence="2" id="KW-0677">Repeat</keyword>